<dbReference type="Proteomes" id="UP001225598">
    <property type="component" value="Chromosome"/>
</dbReference>
<dbReference type="PROSITE" id="PS50850">
    <property type="entry name" value="MFS"/>
    <property type="match status" value="1"/>
</dbReference>
<evidence type="ECO:0000256" key="2">
    <source>
        <dbReference type="ARBA" id="ARBA00006236"/>
    </source>
</evidence>
<dbReference type="InterPro" id="IPR011701">
    <property type="entry name" value="MFS"/>
</dbReference>
<feature type="transmembrane region" description="Helical" evidence="8">
    <location>
        <begin position="109"/>
        <end position="126"/>
    </location>
</feature>
<dbReference type="Gene3D" id="1.20.1720.10">
    <property type="entry name" value="Multidrug resistance protein D"/>
    <property type="match status" value="1"/>
</dbReference>
<dbReference type="PROSITE" id="PS00216">
    <property type="entry name" value="SUGAR_TRANSPORT_1"/>
    <property type="match status" value="1"/>
</dbReference>
<dbReference type="InterPro" id="IPR005829">
    <property type="entry name" value="Sugar_transporter_CS"/>
</dbReference>
<feature type="transmembrane region" description="Helical" evidence="8">
    <location>
        <begin position="348"/>
        <end position="367"/>
    </location>
</feature>
<feature type="transmembrane region" description="Helical" evidence="8">
    <location>
        <begin position="284"/>
        <end position="305"/>
    </location>
</feature>
<evidence type="ECO:0000259" key="9">
    <source>
        <dbReference type="PROSITE" id="PS50850"/>
    </source>
</evidence>
<keyword evidence="11" id="KW-1185">Reference proteome</keyword>
<feature type="transmembrane region" description="Helical" evidence="8">
    <location>
        <begin position="253"/>
        <end position="272"/>
    </location>
</feature>
<dbReference type="EMBL" id="CP126969">
    <property type="protein sequence ID" value="WIM67056.1"/>
    <property type="molecule type" value="Genomic_DNA"/>
</dbReference>
<keyword evidence="4" id="KW-1003">Cell membrane</keyword>
<keyword evidence="6 8" id="KW-1133">Transmembrane helix</keyword>
<evidence type="ECO:0000256" key="4">
    <source>
        <dbReference type="ARBA" id="ARBA00022475"/>
    </source>
</evidence>
<feature type="transmembrane region" description="Helical" evidence="8">
    <location>
        <begin position="311"/>
        <end position="336"/>
    </location>
</feature>
<evidence type="ECO:0000256" key="6">
    <source>
        <dbReference type="ARBA" id="ARBA00022989"/>
    </source>
</evidence>
<proteinExistence type="inferred from homology"/>
<feature type="transmembrane region" description="Helical" evidence="8">
    <location>
        <begin position="49"/>
        <end position="68"/>
    </location>
</feature>
<protein>
    <submittedName>
        <fullName evidence="10">Multidrug effflux MFS transporter</fullName>
    </submittedName>
</protein>
<feature type="transmembrane region" description="Helical" evidence="8">
    <location>
        <begin position="218"/>
        <end position="238"/>
    </location>
</feature>
<dbReference type="PANTHER" id="PTHR42718:SF9">
    <property type="entry name" value="MAJOR FACILITATOR SUPERFAMILY MULTIDRUG TRANSPORTER MFSC"/>
    <property type="match status" value="1"/>
</dbReference>
<evidence type="ECO:0000256" key="3">
    <source>
        <dbReference type="ARBA" id="ARBA00022448"/>
    </source>
</evidence>
<dbReference type="CDD" id="cd17320">
    <property type="entry name" value="MFS_MdfA_MDR_like"/>
    <property type="match status" value="1"/>
</dbReference>
<evidence type="ECO:0000313" key="11">
    <source>
        <dbReference type="Proteomes" id="UP001225598"/>
    </source>
</evidence>
<evidence type="ECO:0000313" key="10">
    <source>
        <dbReference type="EMBL" id="WIM67056.1"/>
    </source>
</evidence>
<dbReference type="NCBIfam" id="TIGR00710">
    <property type="entry name" value="efflux_Bcr_CflA"/>
    <property type="match status" value="1"/>
</dbReference>
<sequence>MRASKPERAIPTPILITLALCSGFAPFAIDTYLAGLPVIAEDLGTSASLTQLTLTAFLLALGLMQLIVGPMSDQMGRKKLMLAGLLGAAAASVVCALAPNIWVLIVGRILQGGFGAAGVVLARASVGDFGRGIGVAKAFALLMSIQSLAPLVAPLIGGVLVPTLGWRSVFWFLAILSAGLFAAALFLVPESLPAEERRPGGIKSSLHDMSALVAHKRYMAPLTVFVATFLVMFAYISGSPFVLQRIGNLGPSAYAITFATNSLMLLVMNLVSAQLVPRLGSVRLVRFGLVLSAVAVVWLTFGVVALSTASWAMILGFFVLVSACGLIMPNASAIALEASGNRRGSGSALMGAAQFLLASGVAPLTGIGNGTTAVPMILVMLAGLAAQLGFFQILKREDTREHYI</sequence>
<dbReference type="Pfam" id="PF07690">
    <property type="entry name" value="MFS_1"/>
    <property type="match status" value="1"/>
</dbReference>
<comment type="subcellular location">
    <subcellularLocation>
        <location evidence="1">Cell membrane</location>
        <topology evidence="1">Multi-pass membrane protein</topology>
    </subcellularLocation>
</comment>
<feature type="transmembrane region" description="Helical" evidence="8">
    <location>
        <begin position="12"/>
        <end position="29"/>
    </location>
</feature>
<feature type="transmembrane region" description="Helical" evidence="8">
    <location>
        <begin position="80"/>
        <end position="103"/>
    </location>
</feature>
<feature type="transmembrane region" description="Helical" evidence="8">
    <location>
        <begin position="169"/>
        <end position="188"/>
    </location>
</feature>
<dbReference type="InterPro" id="IPR004812">
    <property type="entry name" value="Efflux_drug-R_Bcr/CmlA"/>
</dbReference>
<organism evidence="10 11">
    <name type="scientific">Corynebacterium breve</name>
    <dbReference type="NCBI Taxonomy" id="3049799"/>
    <lineage>
        <taxon>Bacteria</taxon>
        <taxon>Bacillati</taxon>
        <taxon>Actinomycetota</taxon>
        <taxon>Actinomycetes</taxon>
        <taxon>Mycobacteriales</taxon>
        <taxon>Corynebacteriaceae</taxon>
        <taxon>Corynebacterium</taxon>
    </lineage>
</organism>
<dbReference type="PANTHER" id="PTHR42718">
    <property type="entry name" value="MAJOR FACILITATOR SUPERFAMILY MULTIDRUG TRANSPORTER MFSC"/>
    <property type="match status" value="1"/>
</dbReference>
<dbReference type="SUPFAM" id="SSF103473">
    <property type="entry name" value="MFS general substrate transporter"/>
    <property type="match status" value="1"/>
</dbReference>
<evidence type="ECO:0000256" key="5">
    <source>
        <dbReference type="ARBA" id="ARBA00022692"/>
    </source>
</evidence>
<evidence type="ECO:0000256" key="1">
    <source>
        <dbReference type="ARBA" id="ARBA00004651"/>
    </source>
</evidence>
<gene>
    <name evidence="10" type="ORF">QP027_07950</name>
</gene>
<reference evidence="10 11" key="1">
    <citation type="submission" date="2023-05" db="EMBL/GenBank/DDBJ databases">
        <title>Corynebacterium suedekumii sp. nov. and Corynebacterium breve sp. nov. isolated from raw cow's milk.</title>
        <authorList>
            <person name="Baer M.K."/>
            <person name="Mehl L."/>
            <person name="Hellmuth R."/>
            <person name="Marke G."/>
            <person name="Lipski A."/>
        </authorList>
    </citation>
    <scope>NUCLEOTIDE SEQUENCE [LARGE SCALE GENOMIC DNA]</scope>
    <source>
        <strain evidence="10 11">R4</strain>
    </source>
</reference>
<keyword evidence="5 8" id="KW-0812">Transmembrane</keyword>
<dbReference type="InterPro" id="IPR020846">
    <property type="entry name" value="MFS_dom"/>
</dbReference>
<comment type="similarity">
    <text evidence="2">Belongs to the major facilitator superfamily. Bcr/CmlA family.</text>
</comment>
<feature type="domain" description="Major facilitator superfamily (MFS) profile" evidence="9">
    <location>
        <begin position="14"/>
        <end position="400"/>
    </location>
</feature>
<accession>A0ABY8VDN5</accession>
<evidence type="ECO:0000256" key="8">
    <source>
        <dbReference type="SAM" id="Phobius"/>
    </source>
</evidence>
<dbReference type="RefSeq" id="WP_284823870.1">
    <property type="nucleotide sequence ID" value="NZ_CP126969.1"/>
</dbReference>
<keyword evidence="3" id="KW-0813">Transport</keyword>
<keyword evidence="7 8" id="KW-0472">Membrane</keyword>
<name>A0ABY8VDN5_9CORY</name>
<dbReference type="InterPro" id="IPR036259">
    <property type="entry name" value="MFS_trans_sf"/>
</dbReference>
<feature type="transmembrane region" description="Helical" evidence="8">
    <location>
        <begin position="138"/>
        <end position="157"/>
    </location>
</feature>
<feature type="transmembrane region" description="Helical" evidence="8">
    <location>
        <begin position="373"/>
        <end position="394"/>
    </location>
</feature>
<evidence type="ECO:0000256" key="7">
    <source>
        <dbReference type="ARBA" id="ARBA00023136"/>
    </source>
</evidence>